<accession>A0AA89I019</accession>
<sequence>MSDAFDFLSPKDGFSVTKANYLTDFDQTVVTYLYQPLMGAVAYSLYLLLWSQTQKETEQYFQTHATLLNLLSVDLPAFYDSRNKLEALGLMRTYQKNEGTGRKLVYELYAPMPPQAFFNDDLLSVALFEAVRETRFIELRDNFKLRPVYAKDYQEVTKNFLTVFHVSNEMLTTIPTSVAETKTIYQQKKARSPQFTSVELRTFDWDLLQDATAQYQIDSDQILKYEQGLFNLHYFYGLDEMDLARLIGLTMNVADSTINMTALEQNVLNNYTRRQSKRQTPAATTVKKPLADLQKEWQKAGFNEQELQWLTESQGRLPVDYLEYLKQKNHGFVAKNEIRALKDLQNRYIFNNDVLNILVVYVITQYDGLTQALVDRIANQWAQQGVKTAADAILQIRGFKTKQTTKGQTKRSTRYQNKIKKEPVPKWAKADYQVPKEITTPENQHALEDALKKIREGRDA</sequence>
<evidence type="ECO:0000313" key="5">
    <source>
        <dbReference type="Proteomes" id="UP000050823"/>
    </source>
</evidence>
<evidence type="ECO:0000313" key="4">
    <source>
        <dbReference type="EMBL" id="KRM21112.1"/>
    </source>
</evidence>
<evidence type="ECO:0000256" key="1">
    <source>
        <dbReference type="ARBA" id="ARBA00093462"/>
    </source>
</evidence>
<protein>
    <submittedName>
        <fullName evidence="4">DnaD and phage-associated domain protein</fullName>
    </submittedName>
</protein>
<evidence type="ECO:0000259" key="3">
    <source>
        <dbReference type="Pfam" id="PF25888"/>
    </source>
</evidence>
<reference evidence="4 5" key="1">
    <citation type="journal article" date="2015" name="Genome Announc.">
        <title>Expanding the biotechnology potential of lactobacilli through comparative genomics of 213 strains and associated genera.</title>
        <authorList>
            <person name="Sun Z."/>
            <person name="Harris H.M."/>
            <person name="McCann A."/>
            <person name="Guo C."/>
            <person name="Argimon S."/>
            <person name="Zhang W."/>
            <person name="Yang X."/>
            <person name="Jeffery I.B."/>
            <person name="Cooney J.C."/>
            <person name="Kagawa T.F."/>
            <person name="Liu W."/>
            <person name="Song Y."/>
            <person name="Salvetti E."/>
            <person name="Wrobel A."/>
            <person name="Rasinkangas P."/>
            <person name="Parkhill J."/>
            <person name="Rea M.C."/>
            <person name="O'Sullivan O."/>
            <person name="Ritari J."/>
            <person name="Douillard F.P."/>
            <person name="Paul Ross R."/>
            <person name="Yang R."/>
            <person name="Briner A.E."/>
            <person name="Felis G.E."/>
            <person name="de Vos W.M."/>
            <person name="Barrangou R."/>
            <person name="Klaenhammer T.R."/>
            <person name="Caufield P.W."/>
            <person name="Cui Y."/>
            <person name="Zhang H."/>
            <person name="O'Toole P.W."/>
        </authorList>
    </citation>
    <scope>NUCLEOTIDE SEQUENCE [LARGE SCALE GENOMIC DNA]</scope>
    <source>
        <strain evidence="4 5">DSM 20719</strain>
    </source>
</reference>
<dbReference type="Pfam" id="PF25888">
    <property type="entry name" value="WHD_DnaB"/>
    <property type="match status" value="1"/>
</dbReference>
<feature type="domain" description="Replicative helicase loading/DNA remodeling protein DnaB N-terminal winged helix" evidence="3">
    <location>
        <begin position="9"/>
        <end position="267"/>
    </location>
</feature>
<comment type="similarity">
    <text evidence="1">Belongs to the DnaB/DnaD family.</text>
</comment>
<dbReference type="RefSeq" id="WP_057908697.1">
    <property type="nucleotide sequence ID" value="NZ_AYZB01000058.1"/>
</dbReference>
<comment type="caution">
    <text evidence="4">The sequence shown here is derived from an EMBL/GenBank/DDBJ whole genome shotgun (WGS) entry which is preliminary data.</text>
</comment>
<dbReference type="AlphaFoldDB" id="A0AA89I019"/>
<dbReference type="Proteomes" id="UP000050823">
    <property type="component" value="Unassembled WGS sequence"/>
</dbReference>
<name>A0AA89I019_9LACO</name>
<proteinExistence type="inferred from homology"/>
<feature type="domain" description="DnaB/C C-terminal" evidence="2">
    <location>
        <begin position="323"/>
        <end position="394"/>
    </location>
</feature>
<dbReference type="InterPro" id="IPR058660">
    <property type="entry name" value="WHD_DnaB"/>
</dbReference>
<dbReference type="Pfam" id="PF07261">
    <property type="entry name" value="DnaB_2"/>
    <property type="match status" value="1"/>
</dbReference>
<dbReference type="InterPro" id="IPR006343">
    <property type="entry name" value="DnaB/C_C"/>
</dbReference>
<gene>
    <name evidence="4" type="ORF">FC90_GL001649</name>
</gene>
<organism evidence="4 5">
    <name type="scientific">Latilactobacillus graminis DSM 20719</name>
    <dbReference type="NCBI Taxonomy" id="1423752"/>
    <lineage>
        <taxon>Bacteria</taxon>
        <taxon>Bacillati</taxon>
        <taxon>Bacillota</taxon>
        <taxon>Bacilli</taxon>
        <taxon>Lactobacillales</taxon>
        <taxon>Lactobacillaceae</taxon>
        <taxon>Latilactobacillus</taxon>
    </lineage>
</organism>
<dbReference type="EMBL" id="AYZB01000058">
    <property type="protein sequence ID" value="KRM21112.1"/>
    <property type="molecule type" value="Genomic_DNA"/>
</dbReference>
<evidence type="ECO:0000259" key="2">
    <source>
        <dbReference type="Pfam" id="PF07261"/>
    </source>
</evidence>